<dbReference type="Proteomes" id="UP000299211">
    <property type="component" value="Unassembled WGS sequence"/>
</dbReference>
<dbReference type="EMBL" id="BJHX01000001">
    <property type="protein sequence ID" value="GDY63674.1"/>
    <property type="molecule type" value="Genomic_DNA"/>
</dbReference>
<reference evidence="2 5" key="2">
    <citation type="submission" date="2019-04" db="EMBL/GenBank/DDBJ databases">
        <title>Draft genome sequences of Streptomyces avermitilis NBRC 14893.</title>
        <authorList>
            <person name="Komaki H."/>
            <person name="Tamura T."/>
            <person name="Hosoyama A."/>
        </authorList>
    </citation>
    <scope>NUCLEOTIDE SEQUENCE [LARGE SCALE GENOMIC DNA]</scope>
    <source>
        <strain evidence="2 5">NBRC 14893</strain>
    </source>
</reference>
<dbReference type="STRING" id="33903.AQJ43_04625"/>
<evidence type="ECO:0000313" key="3">
    <source>
        <dbReference type="EMBL" id="GDY76182.1"/>
    </source>
</evidence>
<dbReference type="Proteomes" id="UP000302139">
    <property type="component" value="Unassembled WGS sequence"/>
</dbReference>
<protein>
    <submittedName>
        <fullName evidence="3">Uncharacterized protein</fullName>
    </submittedName>
</protein>
<organism evidence="3 4">
    <name type="scientific">Streptomyces avermitilis</name>
    <dbReference type="NCBI Taxonomy" id="33903"/>
    <lineage>
        <taxon>Bacteria</taxon>
        <taxon>Bacillati</taxon>
        <taxon>Actinomycetota</taxon>
        <taxon>Actinomycetes</taxon>
        <taxon>Kitasatosporales</taxon>
        <taxon>Streptomycetaceae</taxon>
        <taxon>Streptomyces</taxon>
    </lineage>
</organism>
<proteinExistence type="predicted"/>
<gene>
    <name evidence="2" type="ORF">SAV14893_030670</name>
    <name evidence="3" type="ORF">SAV31267_056670</name>
</gene>
<reference evidence="3 4" key="1">
    <citation type="submission" date="2019-04" db="EMBL/GenBank/DDBJ databases">
        <title>Draft genome sequences of Streptomyces avermitilis ATCC 31267.</title>
        <authorList>
            <person name="Komaki H."/>
            <person name="Tamura T."/>
            <person name="Hosoyama A."/>
        </authorList>
    </citation>
    <scope>NUCLEOTIDE SEQUENCE [LARGE SCALE GENOMIC DNA]</scope>
    <source>
        <strain evidence="3 4">ATCC 31267</strain>
    </source>
</reference>
<dbReference type="AlphaFoldDB" id="A0A4D4MVF3"/>
<dbReference type="InterPro" id="IPR046251">
    <property type="entry name" value="DUF6284"/>
</dbReference>
<feature type="region of interest" description="Disordered" evidence="1">
    <location>
        <begin position="16"/>
        <end position="49"/>
    </location>
</feature>
<evidence type="ECO:0000313" key="5">
    <source>
        <dbReference type="Proteomes" id="UP000302139"/>
    </source>
</evidence>
<dbReference type="EMBL" id="BJHY01000001">
    <property type="protein sequence ID" value="GDY76182.1"/>
    <property type="molecule type" value="Genomic_DNA"/>
</dbReference>
<sequence length="134" mass="14654">MLTVLDASLRGVMGRGCSAEQTNNNGERLPGATREPRSGRSTYQGEHDPMEHIVTVQEAVTAFADWMEPTDGELDAIEAEMPRILADVEALDVQIALLDQAPTELDERRARRGRRRVLSERATLANRAVSGAVA</sequence>
<accession>A0A4D4MVF3</accession>
<evidence type="ECO:0000256" key="1">
    <source>
        <dbReference type="SAM" id="MobiDB-lite"/>
    </source>
</evidence>
<evidence type="ECO:0000313" key="4">
    <source>
        <dbReference type="Proteomes" id="UP000299211"/>
    </source>
</evidence>
<evidence type="ECO:0000313" key="2">
    <source>
        <dbReference type="EMBL" id="GDY63674.1"/>
    </source>
</evidence>
<comment type="caution">
    <text evidence="3">The sequence shown here is derived from an EMBL/GenBank/DDBJ whole genome shotgun (WGS) entry which is preliminary data.</text>
</comment>
<name>A0A4D4MVF3_STRAX</name>
<dbReference type="Pfam" id="PF19801">
    <property type="entry name" value="DUF6284"/>
    <property type="match status" value="1"/>
</dbReference>